<comment type="caution">
    <text evidence="1">The sequence shown here is derived from an EMBL/GenBank/DDBJ whole genome shotgun (WGS) entry which is preliminary data.</text>
</comment>
<accession>A0AAV6WTP0</accession>
<dbReference type="Proteomes" id="UP000826271">
    <property type="component" value="Unassembled WGS sequence"/>
</dbReference>
<gene>
    <name evidence="1" type="ORF">BUALT_Bualt13G0105400</name>
</gene>
<keyword evidence="2" id="KW-1185">Reference proteome</keyword>
<dbReference type="AlphaFoldDB" id="A0AAV6WTP0"/>
<organism evidence="1 2">
    <name type="scientific">Buddleja alternifolia</name>
    <dbReference type="NCBI Taxonomy" id="168488"/>
    <lineage>
        <taxon>Eukaryota</taxon>
        <taxon>Viridiplantae</taxon>
        <taxon>Streptophyta</taxon>
        <taxon>Embryophyta</taxon>
        <taxon>Tracheophyta</taxon>
        <taxon>Spermatophyta</taxon>
        <taxon>Magnoliopsida</taxon>
        <taxon>eudicotyledons</taxon>
        <taxon>Gunneridae</taxon>
        <taxon>Pentapetalae</taxon>
        <taxon>asterids</taxon>
        <taxon>lamiids</taxon>
        <taxon>Lamiales</taxon>
        <taxon>Scrophulariaceae</taxon>
        <taxon>Buddlejeae</taxon>
        <taxon>Buddleja</taxon>
    </lineage>
</organism>
<evidence type="ECO:0000313" key="2">
    <source>
        <dbReference type="Proteomes" id="UP000826271"/>
    </source>
</evidence>
<dbReference type="EMBL" id="WHWC01000013">
    <property type="protein sequence ID" value="KAG8371602.1"/>
    <property type="molecule type" value="Genomic_DNA"/>
</dbReference>
<evidence type="ECO:0000313" key="1">
    <source>
        <dbReference type="EMBL" id="KAG8371602.1"/>
    </source>
</evidence>
<protein>
    <submittedName>
        <fullName evidence="1">Uncharacterized protein</fullName>
    </submittedName>
</protein>
<sequence>MPNDPLDALLDDVELNNQKEGDVDFIDTVEMRLQKRLKRMMRLGHYTLRATGQGADDLVEAVNNVQNNSIPRETIFEEDFDRALEDETETITDTRLGLTLQQKFLATQLLAKNVEDLDVFEGLPIEDKEECVKMMLVGKW</sequence>
<name>A0AAV6WTP0_9LAMI</name>
<proteinExistence type="predicted"/>
<reference evidence="1" key="1">
    <citation type="submission" date="2019-10" db="EMBL/GenBank/DDBJ databases">
        <authorList>
            <person name="Zhang R."/>
            <person name="Pan Y."/>
            <person name="Wang J."/>
            <person name="Ma R."/>
            <person name="Yu S."/>
        </authorList>
    </citation>
    <scope>NUCLEOTIDE SEQUENCE</scope>
    <source>
        <strain evidence="1">LA-IB0</strain>
        <tissue evidence="1">Leaf</tissue>
    </source>
</reference>